<dbReference type="AlphaFoldDB" id="X1K3V7"/>
<sequence length="153" mass="17754">EEEIFTEAREAYLLLDKFTKGDEADKASQLFPEEVAPEVAPREDLTLAMKDTKTGETITATPDEKIHTDMMARLQERYKEMEPGWVDSKGKFYDVLSGRRTLAGFEPTPGTPDYIEWWKKLPQDQQDLEILRKRTPELDRLITGELEEMKTEQ</sequence>
<organism evidence="1">
    <name type="scientific">marine sediment metagenome</name>
    <dbReference type="NCBI Taxonomy" id="412755"/>
    <lineage>
        <taxon>unclassified sequences</taxon>
        <taxon>metagenomes</taxon>
        <taxon>ecological metagenomes</taxon>
    </lineage>
</organism>
<name>X1K3V7_9ZZZZ</name>
<feature type="non-terminal residue" evidence="1">
    <location>
        <position position="1"/>
    </location>
</feature>
<evidence type="ECO:0000313" key="1">
    <source>
        <dbReference type="EMBL" id="GAH76743.1"/>
    </source>
</evidence>
<accession>X1K3V7</accession>
<reference evidence="1" key="1">
    <citation type="journal article" date="2014" name="Front. Microbiol.">
        <title>High frequency of phylogenetically diverse reductive dehalogenase-homologous genes in deep subseafloor sedimentary metagenomes.</title>
        <authorList>
            <person name="Kawai M."/>
            <person name="Futagami T."/>
            <person name="Toyoda A."/>
            <person name="Takaki Y."/>
            <person name="Nishi S."/>
            <person name="Hori S."/>
            <person name="Arai W."/>
            <person name="Tsubouchi T."/>
            <person name="Morono Y."/>
            <person name="Uchiyama I."/>
            <person name="Ito T."/>
            <person name="Fujiyama A."/>
            <person name="Inagaki F."/>
            <person name="Takami H."/>
        </authorList>
    </citation>
    <scope>NUCLEOTIDE SEQUENCE</scope>
    <source>
        <strain evidence="1">Expedition CK06-06</strain>
    </source>
</reference>
<protein>
    <submittedName>
        <fullName evidence="1">Uncharacterized protein</fullName>
    </submittedName>
</protein>
<proteinExistence type="predicted"/>
<dbReference type="EMBL" id="BARU01042901">
    <property type="protein sequence ID" value="GAH76743.1"/>
    <property type="molecule type" value="Genomic_DNA"/>
</dbReference>
<gene>
    <name evidence="1" type="ORF">S03H2_65808</name>
</gene>
<comment type="caution">
    <text evidence="1">The sequence shown here is derived from an EMBL/GenBank/DDBJ whole genome shotgun (WGS) entry which is preliminary data.</text>
</comment>